<dbReference type="PANTHER" id="PTHR42866:SF2">
    <property type="entry name" value="3-DEOXY-MANNO-OCTULOSONATE CYTIDYLYLTRANSFERASE, MITOCHONDRIAL"/>
    <property type="match status" value="1"/>
</dbReference>
<evidence type="ECO:0000313" key="4">
    <source>
        <dbReference type="EMBL" id="KTD54868.1"/>
    </source>
</evidence>
<evidence type="ECO:0000256" key="1">
    <source>
        <dbReference type="ARBA" id="ARBA00022679"/>
    </source>
</evidence>
<gene>
    <name evidence="4" type="primary">kdsB</name>
    <name evidence="4" type="ORF">Lsai_2460</name>
</gene>
<evidence type="ECO:0000256" key="2">
    <source>
        <dbReference type="ARBA" id="ARBA00022695"/>
    </source>
</evidence>
<dbReference type="PANTHER" id="PTHR42866">
    <property type="entry name" value="3-DEOXY-MANNO-OCTULOSONATE CYTIDYLYLTRANSFERASE"/>
    <property type="match status" value="1"/>
</dbReference>
<dbReference type="PATRIC" id="fig|28087.4.peg.2651"/>
<dbReference type="InterPro" id="IPR004528">
    <property type="entry name" value="KdsB"/>
</dbReference>
<dbReference type="GO" id="GO:0008690">
    <property type="term" value="F:3-deoxy-manno-octulosonate cytidylyltransferase activity"/>
    <property type="evidence" value="ECO:0007669"/>
    <property type="project" value="UniProtKB-EC"/>
</dbReference>
<dbReference type="Proteomes" id="UP000054621">
    <property type="component" value="Unassembled WGS sequence"/>
</dbReference>
<dbReference type="NCBIfam" id="TIGR00466">
    <property type="entry name" value="kdsB"/>
    <property type="match status" value="1"/>
</dbReference>
<keyword evidence="1 4" id="KW-0808">Transferase</keyword>
<reference evidence="4 5" key="1">
    <citation type="submission" date="2015-11" db="EMBL/GenBank/DDBJ databases">
        <title>Genomic analysis of 38 Legionella species identifies large and diverse effector repertoires.</title>
        <authorList>
            <person name="Burstein D."/>
            <person name="Amaro F."/>
            <person name="Zusman T."/>
            <person name="Lifshitz Z."/>
            <person name="Cohen O."/>
            <person name="Gilbert J.A."/>
            <person name="Pupko T."/>
            <person name="Shuman H.A."/>
            <person name="Segal G."/>
        </authorList>
    </citation>
    <scope>NUCLEOTIDE SEQUENCE [LARGE SCALE GENOMIC DNA]</scope>
    <source>
        <strain evidence="4 5">Mt.St.Helens-4</strain>
    </source>
</reference>
<dbReference type="SUPFAM" id="SSF53448">
    <property type="entry name" value="Nucleotide-diphospho-sugar transferases"/>
    <property type="match status" value="1"/>
</dbReference>
<accession>A0A0W0YE07</accession>
<dbReference type="AlphaFoldDB" id="A0A0W0YE07"/>
<dbReference type="OrthoDB" id="9815559at2"/>
<dbReference type="NCBIfam" id="NF003952">
    <property type="entry name" value="PRK05450.1-5"/>
    <property type="match status" value="1"/>
</dbReference>
<dbReference type="STRING" id="28087.Lsai_2460"/>
<dbReference type="Gene3D" id="3.90.550.10">
    <property type="entry name" value="Spore Coat Polysaccharide Biosynthesis Protein SpsA, Chain A"/>
    <property type="match status" value="1"/>
</dbReference>
<dbReference type="GO" id="GO:0009103">
    <property type="term" value="P:lipopolysaccharide biosynthetic process"/>
    <property type="evidence" value="ECO:0007669"/>
    <property type="project" value="UniProtKB-KW"/>
</dbReference>
<name>A0A0W0YE07_9GAMM</name>
<keyword evidence="3" id="KW-0448">Lipopolysaccharide biosynthesis</keyword>
<sequence>MKTAIVIPARYASTRLPGKPLVKIQGQTMLQRVVHLSLAATKGLENIAVIVATDDERIVAHCHEIGVVSVMTSADAPSGTDRVAQAIQQIPSKPDFILNMQGDAPLTPPDFLRAMIDSFAVSPCDVVTPVTQLTWKQLDELRQNKQTTPFSGTTAVFNEQTGNAFWFSKNIIPAVRQEEKLRQKSDKSPIFRHIGLYGYSLQMLEKYITLTESKFEKLEGLEQLRLLENGYTIRCVPVDYKNRASMSGIDSPQDVIRAEALIAKYGELFTSLPPQSQETL</sequence>
<protein>
    <submittedName>
        <fullName evidence="4">3-deoxy-manno-octulosonate cytidylyltransferase</fullName>
        <ecNumber evidence="4">2.7.7.38</ecNumber>
    </submittedName>
</protein>
<proteinExistence type="predicted"/>
<dbReference type="eggNOG" id="COG1212">
    <property type="taxonomic scope" value="Bacteria"/>
</dbReference>
<dbReference type="Pfam" id="PF02348">
    <property type="entry name" value="CTP_transf_3"/>
    <property type="match status" value="1"/>
</dbReference>
<keyword evidence="2 4" id="KW-0548">Nucleotidyltransferase</keyword>
<dbReference type="EC" id="2.7.7.38" evidence="4"/>
<dbReference type="RefSeq" id="WP_027270527.1">
    <property type="nucleotide sequence ID" value="NZ_CAAAJE010000008.1"/>
</dbReference>
<evidence type="ECO:0000256" key="3">
    <source>
        <dbReference type="ARBA" id="ARBA00022985"/>
    </source>
</evidence>
<organism evidence="4 5">
    <name type="scientific">Legionella sainthelensi</name>
    <dbReference type="NCBI Taxonomy" id="28087"/>
    <lineage>
        <taxon>Bacteria</taxon>
        <taxon>Pseudomonadati</taxon>
        <taxon>Pseudomonadota</taxon>
        <taxon>Gammaproteobacteria</taxon>
        <taxon>Legionellales</taxon>
        <taxon>Legionellaceae</taxon>
        <taxon>Legionella</taxon>
    </lineage>
</organism>
<dbReference type="EMBL" id="LNYV01000036">
    <property type="protein sequence ID" value="KTD54868.1"/>
    <property type="molecule type" value="Genomic_DNA"/>
</dbReference>
<dbReference type="NCBIfam" id="NF003950">
    <property type="entry name" value="PRK05450.1-3"/>
    <property type="match status" value="1"/>
</dbReference>
<evidence type="ECO:0000313" key="5">
    <source>
        <dbReference type="Proteomes" id="UP000054621"/>
    </source>
</evidence>
<dbReference type="InterPro" id="IPR029044">
    <property type="entry name" value="Nucleotide-diphossugar_trans"/>
</dbReference>
<dbReference type="CDD" id="cd02517">
    <property type="entry name" value="CMP-KDO-Synthetase"/>
    <property type="match status" value="1"/>
</dbReference>
<comment type="caution">
    <text evidence="4">The sequence shown here is derived from an EMBL/GenBank/DDBJ whole genome shotgun (WGS) entry which is preliminary data.</text>
</comment>
<dbReference type="GO" id="GO:0005829">
    <property type="term" value="C:cytosol"/>
    <property type="evidence" value="ECO:0007669"/>
    <property type="project" value="TreeGrafter"/>
</dbReference>
<dbReference type="InterPro" id="IPR003329">
    <property type="entry name" value="Cytidylyl_trans"/>
</dbReference>